<dbReference type="EMBL" id="JACXVP010000006">
    <property type="protein sequence ID" value="KAG5599272.1"/>
    <property type="molecule type" value="Genomic_DNA"/>
</dbReference>
<evidence type="ECO:0000256" key="1">
    <source>
        <dbReference type="SAM" id="MobiDB-lite"/>
    </source>
</evidence>
<accession>A0A9J5YHZ4</accession>
<organism evidence="2 3">
    <name type="scientific">Solanum commersonii</name>
    <name type="common">Commerson's wild potato</name>
    <name type="synonym">Commerson's nightshade</name>
    <dbReference type="NCBI Taxonomy" id="4109"/>
    <lineage>
        <taxon>Eukaryota</taxon>
        <taxon>Viridiplantae</taxon>
        <taxon>Streptophyta</taxon>
        <taxon>Embryophyta</taxon>
        <taxon>Tracheophyta</taxon>
        <taxon>Spermatophyta</taxon>
        <taxon>Magnoliopsida</taxon>
        <taxon>eudicotyledons</taxon>
        <taxon>Gunneridae</taxon>
        <taxon>Pentapetalae</taxon>
        <taxon>asterids</taxon>
        <taxon>lamiids</taxon>
        <taxon>Solanales</taxon>
        <taxon>Solanaceae</taxon>
        <taxon>Solanoideae</taxon>
        <taxon>Solaneae</taxon>
        <taxon>Solanum</taxon>
    </lineage>
</organism>
<protein>
    <submittedName>
        <fullName evidence="2">Uncharacterized protein</fullName>
    </submittedName>
</protein>
<reference evidence="2 3" key="1">
    <citation type="submission" date="2020-09" db="EMBL/GenBank/DDBJ databases">
        <title>De no assembly of potato wild relative species, Solanum commersonii.</title>
        <authorList>
            <person name="Cho K."/>
        </authorList>
    </citation>
    <scope>NUCLEOTIDE SEQUENCE [LARGE SCALE GENOMIC DNA]</scope>
    <source>
        <strain evidence="2">LZ3.2</strain>
        <tissue evidence="2">Leaf</tissue>
    </source>
</reference>
<feature type="compositionally biased region" description="Basic and acidic residues" evidence="1">
    <location>
        <begin position="101"/>
        <end position="110"/>
    </location>
</feature>
<evidence type="ECO:0000313" key="3">
    <source>
        <dbReference type="Proteomes" id="UP000824120"/>
    </source>
</evidence>
<feature type="compositionally biased region" description="Basic and acidic residues" evidence="1">
    <location>
        <begin position="47"/>
        <end position="63"/>
    </location>
</feature>
<name>A0A9J5YHZ4_SOLCO</name>
<dbReference type="Proteomes" id="UP000824120">
    <property type="component" value="Chromosome 6"/>
</dbReference>
<proteinExistence type="predicted"/>
<feature type="compositionally biased region" description="Polar residues" evidence="1">
    <location>
        <begin position="64"/>
        <end position="74"/>
    </location>
</feature>
<comment type="caution">
    <text evidence="2">The sequence shown here is derived from an EMBL/GenBank/DDBJ whole genome shotgun (WGS) entry which is preliminary data.</text>
</comment>
<dbReference type="AlphaFoldDB" id="A0A9J5YHZ4"/>
<sequence>MLPIPISPNSSFLNGIVEVEGGMDGGCPDRHTNLQEGGSKGGNLSHVLHEGKLNKGSMAKDMRANTSTSNQGNTPKSKNKPSKKKREAAKKRQIIQQQNRDQQETPPKEGEICKKFIMVDDHLGMDITPLRTQYMGGPINVPSDKRDPDEDDETSELLIRAFSPHPDKSFADEVHQVDNKQGLSPRAIHHDKLQFKHQDINIVTAGRPNTRLFTSRSSQ</sequence>
<feature type="compositionally biased region" description="Basic residues" evidence="1">
    <location>
        <begin position="77"/>
        <end position="93"/>
    </location>
</feature>
<gene>
    <name evidence="2" type="ORF">H5410_030642</name>
</gene>
<keyword evidence="3" id="KW-1185">Reference proteome</keyword>
<feature type="region of interest" description="Disordered" evidence="1">
    <location>
        <begin position="23"/>
        <end position="110"/>
    </location>
</feature>
<evidence type="ECO:0000313" key="2">
    <source>
        <dbReference type="EMBL" id="KAG5599272.1"/>
    </source>
</evidence>
<dbReference type="OrthoDB" id="1329020at2759"/>